<feature type="binding site" evidence="8">
    <location>
        <position position="169"/>
    </location>
    <ligand>
        <name>Zn(2+)</name>
        <dbReference type="ChEBI" id="CHEBI:29105"/>
        <label>1</label>
    </ligand>
</feature>
<dbReference type="SUPFAM" id="SSF101821">
    <property type="entry name" value="Aminopeptidase/glucanase lid domain"/>
    <property type="match status" value="1"/>
</dbReference>
<feature type="active site" description="Proton acceptor" evidence="7">
    <location>
        <position position="199"/>
    </location>
</feature>
<evidence type="ECO:0000256" key="8">
    <source>
        <dbReference type="PIRSR" id="PIRSR001123-2"/>
    </source>
</evidence>
<dbReference type="PANTHER" id="PTHR32481">
    <property type="entry name" value="AMINOPEPTIDASE"/>
    <property type="match status" value="1"/>
</dbReference>
<dbReference type="PANTHER" id="PTHR32481:SF9">
    <property type="entry name" value="ENDOGLUCANASE"/>
    <property type="match status" value="1"/>
</dbReference>
<evidence type="ECO:0000313" key="10">
    <source>
        <dbReference type="Proteomes" id="UP000054260"/>
    </source>
</evidence>
<organism evidence="9 10">
    <name type="scientific">Mesotoga infera</name>
    <dbReference type="NCBI Taxonomy" id="1236046"/>
    <lineage>
        <taxon>Bacteria</taxon>
        <taxon>Thermotogati</taxon>
        <taxon>Thermotogota</taxon>
        <taxon>Thermotogae</taxon>
        <taxon>Kosmotogales</taxon>
        <taxon>Kosmotogaceae</taxon>
        <taxon>Mesotoga</taxon>
    </lineage>
</organism>
<evidence type="ECO:0000256" key="7">
    <source>
        <dbReference type="PIRSR" id="PIRSR001123-1"/>
    </source>
</evidence>
<dbReference type="Gene3D" id="3.40.630.10">
    <property type="entry name" value="Zn peptidases"/>
    <property type="match status" value="1"/>
</dbReference>
<reference evidence="10" key="1">
    <citation type="journal article" date="2015" name="MBio">
        <title>Genome-Resolved Metagenomic Analysis Reveals Roles for Candidate Phyla and Other Microbial Community Members in Biogeochemical Transformations in Oil Reservoirs.</title>
        <authorList>
            <person name="Hu P."/>
            <person name="Tom L."/>
            <person name="Singh A."/>
            <person name="Thomas B.C."/>
            <person name="Baker B.J."/>
            <person name="Piceno Y.M."/>
            <person name="Andersen G.L."/>
            <person name="Banfield J.F."/>
        </authorList>
    </citation>
    <scope>NUCLEOTIDE SEQUENCE [LARGE SCALE GENOMIC DNA]</scope>
</reference>
<evidence type="ECO:0000313" key="9">
    <source>
        <dbReference type="EMBL" id="KUK67715.1"/>
    </source>
</evidence>
<comment type="cofactor">
    <cofactor evidence="8">
        <name>a divalent metal cation</name>
        <dbReference type="ChEBI" id="CHEBI:60240"/>
    </cofactor>
    <text evidence="8">Binds 2 divalent metal cations per subunit.</text>
</comment>
<gene>
    <name evidence="9" type="ORF">XD86_0643</name>
</gene>
<protein>
    <submittedName>
        <fullName evidence="9">Peptidase family protein</fullName>
    </submittedName>
</protein>
<dbReference type="InterPro" id="IPR051464">
    <property type="entry name" value="Peptidase_M42_aminopept"/>
</dbReference>
<evidence type="ECO:0000256" key="2">
    <source>
        <dbReference type="ARBA" id="ARBA00022438"/>
    </source>
</evidence>
<feature type="binding site" evidence="8">
    <location>
        <position position="169"/>
    </location>
    <ligand>
        <name>Zn(2+)</name>
        <dbReference type="ChEBI" id="CHEBI:29105"/>
        <label>2</label>
    </ligand>
</feature>
<dbReference type="EMBL" id="LGGH01000076">
    <property type="protein sequence ID" value="KUK67715.1"/>
    <property type="molecule type" value="Genomic_DNA"/>
</dbReference>
<evidence type="ECO:0000256" key="6">
    <source>
        <dbReference type="PIRNR" id="PIRNR001123"/>
    </source>
</evidence>
<dbReference type="GO" id="GO:0006508">
    <property type="term" value="P:proteolysis"/>
    <property type="evidence" value="ECO:0007669"/>
    <property type="project" value="UniProtKB-KW"/>
</dbReference>
<dbReference type="GO" id="GO:0004177">
    <property type="term" value="F:aminopeptidase activity"/>
    <property type="evidence" value="ECO:0007669"/>
    <property type="project" value="UniProtKB-UniRule"/>
</dbReference>
<evidence type="ECO:0000256" key="5">
    <source>
        <dbReference type="ARBA" id="ARBA00022801"/>
    </source>
</evidence>
<dbReference type="InterPro" id="IPR008007">
    <property type="entry name" value="Peptidase_M42"/>
</dbReference>
<comment type="caution">
    <text evidence="9">The sequence shown here is derived from an EMBL/GenBank/DDBJ whole genome shotgun (WGS) entry which is preliminary data.</text>
</comment>
<keyword evidence="3" id="KW-0645">Protease</keyword>
<dbReference type="PATRIC" id="fig|1236046.6.peg.771"/>
<keyword evidence="2" id="KW-0031">Aminopeptidase</keyword>
<dbReference type="Proteomes" id="UP000054260">
    <property type="component" value="Unassembled WGS sequence"/>
</dbReference>
<evidence type="ECO:0000256" key="4">
    <source>
        <dbReference type="ARBA" id="ARBA00022723"/>
    </source>
</evidence>
<comment type="similarity">
    <text evidence="1 6">Belongs to the peptidase M42 family.</text>
</comment>
<accession>A0A101GZU7</accession>
<name>A0A101GZU7_9BACT</name>
<dbReference type="SUPFAM" id="SSF53187">
    <property type="entry name" value="Zn-dependent exopeptidases"/>
    <property type="match status" value="1"/>
</dbReference>
<feature type="binding site" evidence="8">
    <location>
        <position position="200"/>
    </location>
    <ligand>
        <name>Zn(2+)</name>
        <dbReference type="ChEBI" id="CHEBI:29105"/>
        <label>2</label>
    </ligand>
</feature>
<dbReference type="Pfam" id="PF05343">
    <property type="entry name" value="Peptidase_M42"/>
    <property type="match status" value="1"/>
</dbReference>
<dbReference type="InterPro" id="IPR023367">
    <property type="entry name" value="Peptidase_M42_dom2"/>
</dbReference>
<dbReference type="Gene3D" id="2.40.30.40">
    <property type="entry name" value="Peptidase M42, domain 2"/>
    <property type="match status" value="1"/>
</dbReference>
<proteinExistence type="inferred from homology"/>
<dbReference type="AlphaFoldDB" id="A0A101GZU7"/>
<evidence type="ECO:0000256" key="1">
    <source>
        <dbReference type="ARBA" id="ARBA00006272"/>
    </source>
</evidence>
<sequence>MKSLIEKLVTISSPSGREHAIREVIAGEIKPYVDEMKIDPLGNLVALKKGKSGRKLLFDGHMDEIGVVVTHVDSKGFLRVDSIGGLSPYMLLGSRLVFDTGASGVVDVEGETIKDLKETMKSLDYDHIFVDIGATDKEDAEKKAPVGTFGTYDSTFVDLGKRLVSKSMDDRIACAIMIQVLKELEKPEDDVYFVFAVQEEVGIVGASVAAFDIMPDMAVAIDVTAGPDTPKSFKRMGFNLGGGPTIKIKDRGSISSSRVVSRLKEVAEKRDIPTQYEVLIFGGTDARGYQMTGRGIASGTVSIPCRYVHSPHEMVDYDDVLNAVRLLKALAEEGVE</sequence>
<keyword evidence="5" id="KW-0378">Hydrolase</keyword>
<dbReference type="PIRSF" id="PIRSF001123">
    <property type="entry name" value="PepA_GA"/>
    <property type="match status" value="1"/>
</dbReference>
<evidence type="ECO:0000256" key="3">
    <source>
        <dbReference type="ARBA" id="ARBA00022670"/>
    </source>
</evidence>
<feature type="binding site" evidence="8">
    <location>
        <position position="222"/>
    </location>
    <ligand>
        <name>Zn(2+)</name>
        <dbReference type="ChEBI" id="CHEBI:29105"/>
        <label>1</label>
    </ligand>
</feature>
<keyword evidence="4 8" id="KW-0479">Metal-binding</keyword>
<feature type="binding site" evidence="8">
    <location>
        <position position="61"/>
    </location>
    <ligand>
        <name>Zn(2+)</name>
        <dbReference type="ChEBI" id="CHEBI:29105"/>
        <label>1</label>
    </ligand>
</feature>
<feature type="binding site" evidence="8">
    <location>
        <position position="309"/>
    </location>
    <ligand>
        <name>Zn(2+)</name>
        <dbReference type="ChEBI" id="CHEBI:29105"/>
        <label>2</label>
    </ligand>
</feature>
<dbReference type="GO" id="GO:0046872">
    <property type="term" value="F:metal ion binding"/>
    <property type="evidence" value="ECO:0007669"/>
    <property type="project" value="UniProtKB-UniRule"/>
</dbReference>